<dbReference type="InterPro" id="IPR029062">
    <property type="entry name" value="Class_I_gatase-like"/>
</dbReference>
<evidence type="ECO:0000259" key="1">
    <source>
        <dbReference type="Pfam" id="PF18011"/>
    </source>
</evidence>
<sequence>MAEDGDVHAYIASAYKHGKPVAAYGSGAEVLRGSDLAAVLKAAGEDGLPDKGILTAAEPDMPAFVAALSQHRFWGRPALTRIPN</sequence>
<feature type="domain" description="Large catalase C-terminal" evidence="1">
    <location>
        <begin position="4"/>
        <end position="76"/>
    </location>
</feature>
<dbReference type="Proteomes" id="UP001596297">
    <property type="component" value="Unassembled WGS sequence"/>
</dbReference>
<dbReference type="RefSeq" id="WP_380083609.1">
    <property type="nucleotide sequence ID" value="NZ_JBHSWD010000001.1"/>
</dbReference>
<evidence type="ECO:0000313" key="3">
    <source>
        <dbReference type="Proteomes" id="UP001596297"/>
    </source>
</evidence>
<name>A0ABW1Y9E5_9DEIO</name>
<dbReference type="Gene3D" id="3.40.50.880">
    <property type="match status" value="1"/>
</dbReference>
<evidence type="ECO:0000313" key="2">
    <source>
        <dbReference type="EMBL" id="MFC6590926.1"/>
    </source>
</evidence>
<gene>
    <name evidence="2" type="ORF">ACFP81_02015</name>
</gene>
<accession>A0ABW1Y9E5</accession>
<reference evidence="3" key="1">
    <citation type="journal article" date="2019" name="Int. J. Syst. Evol. Microbiol.">
        <title>The Global Catalogue of Microorganisms (GCM) 10K type strain sequencing project: providing services to taxonomists for standard genome sequencing and annotation.</title>
        <authorList>
            <consortium name="The Broad Institute Genomics Platform"/>
            <consortium name="The Broad Institute Genome Sequencing Center for Infectious Disease"/>
            <person name="Wu L."/>
            <person name="Ma J."/>
        </authorList>
    </citation>
    <scope>NUCLEOTIDE SEQUENCE [LARGE SCALE GENOMIC DNA]</scope>
    <source>
        <strain evidence="3">CGMCC 1.15772</strain>
    </source>
</reference>
<keyword evidence="3" id="KW-1185">Reference proteome</keyword>
<dbReference type="InterPro" id="IPR041399">
    <property type="entry name" value="Catalase_large_C"/>
</dbReference>
<organism evidence="2 3">
    <name type="scientific">Deinococcus lacus</name>
    <dbReference type="NCBI Taxonomy" id="392561"/>
    <lineage>
        <taxon>Bacteria</taxon>
        <taxon>Thermotogati</taxon>
        <taxon>Deinococcota</taxon>
        <taxon>Deinococci</taxon>
        <taxon>Deinococcales</taxon>
        <taxon>Deinococcaceae</taxon>
        <taxon>Deinococcus</taxon>
    </lineage>
</organism>
<proteinExistence type="predicted"/>
<protein>
    <recommendedName>
        <fullName evidence="1">Large catalase C-terminal domain-containing protein</fullName>
    </recommendedName>
</protein>
<dbReference type="EMBL" id="JBHSWD010000001">
    <property type="protein sequence ID" value="MFC6590926.1"/>
    <property type="molecule type" value="Genomic_DNA"/>
</dbReference>
<comment type="caution">
    <text evidence="2">The sequence shown here is derived from an EMBL/GenBank/DDBJ whole genome shotgun (WGS) entry which is preliminary data.</text>
</comment>
<dbReference type="Pfam" id="PF18011">
    <property type="entry name" value="Catalase_C"/>
    <property type="match status" value="1"/>
</dbReference>